<accession>A0A6M6DY41</accession>
<dbReference type="RefSeq" id="WP_171777056.1">
    <property type="nucleotide sequence ID" value="NZ_CP045272.1"/>
</dbReference>
<evidence type="ECO:0000313" key="1">
    <source>
        <dbReference type="EMBL" id="QJX76988.1"/>
    </source>
</evidence>
<dbReference type="Proteomes" id="UP000501076">
    <property type="component" value="Chromosome"/>
</dbReference>
<gene>
    <name evidence="1" type="ORF">FDZ14_12525</name>
</gene>
<sequence>MFNKDSDYYFIAYNIILILDNLKCYEGKSKFYDYRKLIYILPFISNEYLLNIAIKNKKNRENEIKILEDIYINARLREPILKSILFTLEKKGYLTLEKNATRKCIDIQLKNDTLPDRYLNSALFKIESENIAYFKKYYQRLSFITLESLIDKLFKEKGVIIWDV</sequence>
<organism evidence="1 2">
    <name type="scientific">Priestia megaterium</name>
    <name type="common">Bacillus megaterium</name>
    <dbReference type="NCBI Taxonomy" id="1404"/>
    <lineage>
        <taxon>Bacteria</taxon>
        <taxon>Bacillati</taxon>
        <taxon>Bacillota</taxon>
        <taxon>Bacilli</taxon>
        <taxon>Bacillales</taxon>
        <taxon>Bacillaceae</taxon>
        <taxon>Priestia</taxon>
    </lineage>
</organism>
<reference evidence="1 2" key="1">
    <citation type="submission" date="2019-10" db="EMBL/GenBank/DDBJ databases">
        <title>Complete genome sequences for adaption low water activity.</title>
        <authorList>
            <person name="Zhao L."/>
            <person name="Zhong J."/>
        </authorList>
    </citation>
    <scope>NUCLEOTIDE SEQUENCE [LARGE SCALE GENOMIC DNA]</scope>
    <source>
        <strain evidence="1 2">FDU301</strain>
    </source>
</reference>
<evidence type="ECO:0000313" key="2">
    <source>
        <dbReference type="Proteomes" id="UP000501076"/>
    </source>
</evidence>
<name>A0A6M6DY41_PRIMG</name>
<proteinExistence type="predicted"/>
<dbReference type="AlphaFoldDB" id="A0A6M6DY41"/>
<protein>
    <submittedName>
        <fullName evidence="1">Uncharacterized protein</fullName>
    </submittedName>
</protein>
<dbReference type="EMBL" id="CP045272">
    <property type="protein sequence ID" value="QJX76988.1"/>
    <property type="molecule type" value="Genomic_DNA"/>
</dbReference>